<feature type="region of interest" description="Disordered" evidence="1">
    <location>
        <begin position="136"/>
        <end position="175"/>
    </location>
</feature>
<feature type="region of interest" description="Disordered" evidence="1">
    <location>
        <begin position="62"/>
        <end position="115"/>
    </location>
</feature>
<reference evidence="2 3" key="1">
    <citation type="submission" date="2019-06" db="EMBL/GenBank/DDBJ databases">
        <title>Wine fermentation using esterase from Monascus purpureus.</title>
        <authorList>
            <person name="Geng C."/>
            <person name="Zhang Y."/>
        </authorList>
    </citation>
    <scope>NUCLEOTIDE SEQUENCE [LARGE SCALE GENOMIC DNA]</scope>
    <source>
        <strain evidence="2">HQ1</strain>
    </source>
</reference>
<evidence type="ECO:0000313" key="2">
    <source>
        <dbReference type="EMBL" id="TQB67611.1"/>
    </source>
</evidence>
<accession>A0A507QJ17</accession>
<feature type="region of interest" description="Disordered" evidence="1">
    <location>
        <begin position="717"/>
        <end position="804"/>
    </location>
</feature>
<evidence type="ECO:0000256" key="1">
    <source>
        <dbReference type="SAM" id="MobiDB-lite"/>
    </source>
</evidence>
<keyword evidence="3" id="KW-1185">Reference proteome</keyword>
<protein>
    <submittedName>
        <fullName evidence="2">Uncharacterized protein</fullName>
    </submittedName>
</protein>
<organism evidence="2 3">
    <name type="scientific">Monascus purpureus</name>
    <name type="common">Red mold</name>
    <name type="synonym">Monascus anka</name>
    <dbReference type="NCBI Taxonomy" id="5098"/>
    <lineage>
        <taxon>Eukaryota</taxon>
        <taxon>Fungi</taxon>
        <taxon>Dikarya</taxon>
        <taxon>Ascomycota</taxon>
        <taxon>Pezizomycotina</taxon>
        <taxon>Eurotiomycetes</taxon>
        <taxon>Eurotiomycetidae</taxon>
        <taxon>Eurotiales</taxon>
        <taxon>Aspergillaceae</taxon>
        <taxon>Monascus</taxon>
    </lineage>
</organism>
<gene>
    <name evidence="2" type="ORF">MPDQ_005118</name>
</gene>
<dbReference type="OrthoDB" id="4159838at2759"/>
<feature type="compositionally biased region" description="Basic and acidic residues" evidence="1">
    <location>
        <begin position="776"/>
        <end position="785"/>
    </location>
</feature>
<sequence length="942" mass="104567">MEDIRPTAKWANRMLRPLTSVYRRLEKHQETLSLVDMDLRERDKSGLKQCDGEYQVRTPKVAGVEDSGSYSEYDGNDPSWIPGKSDKRRIRHKYSKRCEGKRGRRRNRLSIHSPELQRTLPGAIEIATPLITGKTLRRSLGSDSGGGGSSRGESPSLDNYESGLGRKATRTKESTYPTYKGSWKEALDMSGDTGFIDIARFLDRILIKFLDNTKFSVDASVKDRGARSLLSMAARRLPEFIEEEQKIQDAQDHEEEELEVDMCNVYFTELEAHYAPSGNGWKPLRGAVRAQGIYLVSEMIRKKWVTKMVARRLLEACMHHEHLDAFETLLSRYLQTIHTDDHPTTFDSSSWSNGYDSPVRLLKVYHASPSGCRSFVFDEVAKLLVRGAISPEWMVTTSWKPCVDEAIQSLAAEDDSSVAAISFIEAVILSASGTYTTDMSASRANTRVIPPLSRRGRRALAKSAGHSQGYEPSCPVSIQEALNNLVLSLIAALCGMHIARFYAPASEKGIASTRMRDLVCCLALAVQRDIELRPASSQANVSASQLLRRGYVLLGSCVLQCVGESLARSVSQFNSVSVHSLESFCVLLASKQDVVKELAVLVRQVICCYERATKCDRTHVSEEIRMQIAGLLKMGDTQGLSTLLGKVAVETAMSLAEATLDPDDHLWAADIQERFLSSQLHQELKRDHPSDHQHIYKSENKGLYRWEEGIGEWVERTPVPKMKKTAMQSASGSRAVRQRQATPSTGSSAPTDSPSGSSASSFTSSAPSTPSLSIKRGVEDEEVRRRPSKRLRSAHIRTHSTRSTDWLDLSKSQASNVIPRTATSYRVRPSAFGDTMHCGRDSNQKVGAEGTDTMKPHTKVEVVIINKTDPALSDETDSDSEEPIDELCFIHDNVKPVSSSCQRTGLRTRRHATMSVPPMTRIKSVIPCSSDGESEDELSFLV</sequence>
<dbReference type="AlphaFoldDB" id="A0A507QJ17"/>
<dbReference type="STRING" id="5098.A0A507QJ17"/>
<proteinExistence type="predicted"/>
<feature type="compositionally biased region" description="Low complexity" evidence="1">
    <location>
        <begin position="741"/>
        <end position="773"/>
    </location>
</feature>
<feature type="compositionally biased region" description="Basic residues" evidence="1">
    <location>
        <begin position="786"/>
        <end position="800"/>
    </location>
</feature>
<evidence type="ECO:0000313" key="3">
    <source>
        <dbReference type="Proteomes" id="UP000319663"/>
    </source>
</evidence>
<name>A0A507QJ17_MONPU</name>
<dbReference type="Proteomes" id="UP000319663">
    <property type="component" value="Unassembled WGS sequence"/>
</dbReference>
<dbReference type="EMBL" id="VIFY01000348">
    <property type="protein sequence ID" value="TQB67611.1"/>
    <property type="molecule type" value="Genomic_DNA"/>
</dbReference>
<feature type="compositionally biased region" description="Basic residues" evidence="1">
    <location>
        <begin position="86"/>
        <end position="95"/>
    </location>
</feature>
<comment type="caution">
    <text evidence="2">The sequence shown here is derived from an EMBL/GenBank/DDBJ whole genome shotgun (WGS) entry which is preliminary data.</text>
</comment>